<accession>A0A0R1UDN3</accession>
<feature type="chain" id="PRO_5039244545" evidence="1">
    <location>
        <begin position="25"/>
        <end position="360"/>
    </location>
</feature>
<feature type="domain" description="S-layer protein C-terminal" evidence="2">
    <location>
        <begin position="291"/>
        <end position="356"/>
    </location>
</feature>
<dbReference type="PATRIC" id="fig|1423763.3.peg.85"/>
<evidence type="ECO:0000313" key="3">
    <source>
        <dbReference type="EMBL" id="KRL91537.1"/>
    </source>
</evidence>
<dbReference type="Pfam" id="PF03217">
    <property type="entry name" value="SlpA"/>
    <property type="match status" value="2"/>
</dbReference>
<dbReference type="EMBL" id="AZFM01000001">
    <property type="protein sequence ID" value="KRL91537.1"/>
    <property type="molecule type" value="Genomic_DNA"/>
</dbReference>
<sequence length="360" mass="38782">MKKAKIISLTAAALLAVAPAVTNAMPVSAVNNAQATTTANNSTSENPVITYNGKTYDSDQDISDIISGTSFGRVLQEDNINKYTNDLKAAFTATASSNDNTKLNVSVYTGDVNFNIAGKYPVKISAVNNAGKVTTLTFQIIVGSQGAGATYAVAQPQIKGNVGLFTIRDGKVIRNSYGSFVLHGGTIVATFGTVIIDGVSYTHLNSADSDIFVETKSVDGTYPESAITDNGQPKIVTKTLMHTALAYNADGHSTGKKYYAYRRLTLSVNTQNIQGSMYYLVQGTNDYVKVGNIDGTKRTLTHNAYIYATSTRRSSYTLLKKGTTITTYGSTYKFKNGKRYYRIEGATASNKRYVKAVNFE</sequence>
<gene>
    <name evidence="3" type="ORF">FC46_GL000086</name>
</gene>
<name>A0A0R1UDN3_9LACO</name>
<evidence type="ECO:0000313" key="4">
    <source>
        <dbReference type="Proteomes" id="UP000051036"/>
    </source>
</evidence>
<proteinExistence type="predicted"/>
<keyword evidence="1" id="KW-0732">Signal</keyword>
<keyword evidence="4" id="KW-1185">Reference proteome</keyword>
<protein>
    <submittedName>
        <fullName evidence="3">Surface layer protein</fullName>
    </submittedName>
</protein>
<feature type="signal peptide" evidence="1">
    <location>
        <begin position="1"/>
        <end position="24"/>
    </location>
</feature>
<evidence type="ECO:0000256" key="1">
    <source>
        <dbReference type="SAM" id="SignalP"/>
    </source>
</evidence>
<dbReference type="InterPro" id="IPR024968">
    <property type="entry name" value="SlpA_C_lactobacillus"/>
</dbReference>
<evidence type="ECO:0000259" key="2">
    <source>
        <dbReference type="Pfam" id="PF03217"/>
    </source>
</evidence>
<feature type="domain" description="S-layer protein C-terminal" evidence="2">
    <location>
        <begin position="235"/>
        <end position="290"/>
    </location>
</feature>
<reference evidence="3 4" key="1">
    <citation type="journal article" date="2015" name="Genome Announc.">
        <title>Expanding the biotechnology potential of lactobacilli through comparative genomics of 213 strains and associated genera.</title>
        <authorList>
            <person name="Sun Z."/>
            <person name="Harris H.M."/>
            <person name="McCann A."/>
            <person name="Guo C."/>
            <person name="Argimon S."/>
            <person name="Zhang W."/>
            <person name="Yang X."/>
            <person name="Jeffery I.B."/>
            <person name="Cooney J.C."/>
            <person name="Kagawa T.F."/>
            <person name="Liu W."/>
            <person name="Song Y."/>
            <person name="Salvetti E."/>
            <person name="Wrobel A."/>
            <person name="Rasinkangas P."/>
            <person name="Parkhill J."/>
            <person name="Rea M.C."/>
            <person name="O'Sullivan O."/>
            <person name="Ritari J."/>
            <person name="Douillard F.P."/>
            <person name="Paul Ross R."/>
            <person name="Yang R."/>
            <person name="Briner A.E."/>
            <person name="Felis G.E."/>
            <person name="de Vos W.M."/>
            <person name="Barrangou R."/>
            <person name="Klaenhammer T.R."/>
            <person name="Caufield P.W."/>
            <person name="Cui Y."/>
            <person name="Zhang H."/>
            <person name="O'Toole P.W."/>
        </authorList>
    </citation>
    <scope>NUCLEOTIDE SEQUENCE [LARGE SCALE GENOMIC DNA]</scope>
    <source>
        <strain evidence="3 4">DSM 16043</strain>
    </source>
</reference>
<dbReference type="AlphaFoldDB" id="A0A0R1UDN3"/>
<dbReference type="InterPro" id="IPR013783">
    <property type="entry name" value="Ig-like_fold"/>
</dbReference>
<dbReference type="Gene3D" id="2.60.40.10">
    <property type="entry name" value="Immunoglobulins"/>
    <property type="match status" value="1"/>
</dbReference>
<organism evidence="3 4">
    <name type="scientific">Lactobacillus kalixensis DSM 16043</name>
    <dbReference type="NCBI Taxonomy" id="1423763"/>
    <lineage>
        <taxon>Bacteria</taxon>
        <taxon>Bacillati</taxon>
        <taxon>Bacillota</taxon>
        <taxon>Bacilli</taxon>
        <taxon>Lactobacillales</taxon>
        <taxon>Lactobacillaceae</taxon>
        <taxon>Lactobacillus</taxon>
    </lineage>
</organism>
<dbReference type="RefSeq" id="WP_236702280.1">
    <property type="nucleotide sequence ID" value="NZ_AZFM01000001.1"/>
</dbReference>
<dbReference type="Proteomes" id="UP000051036">
    <property type="component" value="Unassembled WGS sequence"/>
</dbReference>
<comment type="caution">
    <text evidence="3">The sequence shown here is derived from an EMBL/GenBank/DDBJ whole genome shotgun (WGS) entry which is preliminary data.</text>
</comment>